<dbReference type="InterPro" id="IPR001173">
    <property type="entry name" value="Glyco_trans_2-like"/>
</dbReference>
<dbReference type="Gene3D" id="3.90.550.10">
    <property type="entry name" value="Spore Coat Polysaccharide Biosynthesis Protein SpsA, Chain A"/>
    <property type="match status" value="2"/>
</dbReference>
<evidence type="ECO:0000256" key="2">
    <source>
        <dbReference type="ARBA" id="ARBA00022679"/>
    </source>
</evidence>
<keyword evidence="2" id="KW-0808">Transferase</keyword>
<gene>
    <name evidence="4" type="ORF">IAD20_07660</name>
</gene>
<comment type="caution">
    <text evidence="4">The sequence shown here is derived from an EMBL/GenBank/DDBJ whole genome shotgun (WGS) entry which is preliminary data.</text>
</comment>
<dbReference type="PANTHER" id="PTHR22916:SF51">
    <property type="entry name" value="GLYCOSYLTRANSFERASE EPSH-RELATED"/>
    <property type="match status" value="1"/>
</dbReference>
<dbReference type="PANTHER" id="PTHR22916">
    <property type="entry name" value="GLYCOSYLTRANSFERASE"/>
    <property type="match status" value="1"/>
</dbReference>
<dbReference type="CDD" id="cd00761">
    <property type="entry name" value="Glyco_tranf_GTA_type"/>
    <property type="match status" value="1"/>
</dbReference>
<evidence type="ECO:0000259" key="3">
    <source>
        <dbReference type="Pfam" id="PF00535"/>
    </source>
</evidence>
<reference evidence="4" key="1">
    <citation type="submission" date="2020-10" db="EMBL/GenBank/DDBJ databases">
        <authorList>
            <person name="Gilroy R."/>
        </authorList>
    </citation>
    <scope>NUCLEOTIDE SEQUENCE</scope>
    <source>
        <strain evidence="4">ChiW3-316</strain>
    </source>
</reference>
<name>A0A9D1M4W6_9PROT</name>
<keyword evidence="1" id="KW-0328">Glycosyltransferase</keyword>
<reference evidence="4" key="2">
    <citation type="journal article" date="2021" name="PeerJ">
        <title>Extensive microbial diversity within the chicken gut microbiome revealed by metagenomics and culture.</title>
        <authorList>
            <person name="Gilroy R."/>
            <person name="Ravi A."/>
            <person name="Getino M."/>
            <person name="Pursley I."/>
            <person name="Horton D.L."/>
            <person name="Alikhan N.F."/>
            <person name="Baker D."/>
            <person name="Gharbi K."/>
            <person name="Hall N."/>
            <person name="Watson M."/>
            <person name="Adriaenssens E.M."/>
            <person name="Foster-Nyarko E."/>
            <person name="Jarju S."/>
            <person name="Secka A."/>
            <person name="Antonio M."/>
            <person name="Oren A."/>
            <person name="Chaudhuri R.R."/>
            <person name="La Ragione R."/>
            <person name="Hildebrand F."/>
            <person name="Pallen M.J."/>
        </authorList>
    </citation>
    <scope>NUCLEOTIDE SEQUENCE</scope>
    <source>
        <strain evidence="4">ChiW3-316</strain>
    </source>
</reference>
<dbReference type="CDD" id="cd04194">
    <property type="entry name" value="GT8_A4GalT_like"/>
    <property type="match status" value="1"/>
</dbReference>
<proteinExistence type="predicted"/>
<dbReference type="InterPro" id="IPR029044">
    <property type="entry name" value="Nucleotide-diphossugar_trans"/>
</dbReference>
<dbReference type="Pfam" id="PF00535">
    <property type="entry name" value="Glycos_transf_2"/>
    <property type="match status" value="1"/>
</dbReference>
<dbReference type="AlphaFoldDB" id="A0A9D1M4W6"/>
<organism evidence="4 5">
    <name type="scientific">Candidatus Scatocola faecipullorum</name>
    <dbReference type="NCBI Taxonomy" id="2840917"/>
    <lineage>
        <taxon>Bacteria</taxon>
        <taxon>Pseudomonadati</taxon>
        <taxon>Pseudomonadota</taxon>
        <taxon>Alphaproteobacteria</taxon>
        <taxon>Rhodospirillales</taxon>
        <taxon>Rhodospirillaceae</taxon>
        <taxon>Rhodospirillaceae incertae sedis</taxon>
        <taxon>Candidatus Scatocola</taxon>
    </lineage>
</organism>
<evidence type="ECO:0000256" key="1">
    <source>
        <dbReference type="ARBA" id="ARBA00022676"/>
    </source>
</evidence>
<evidence type="ECO:0000313" key="5">
    <source>
        <dbReference type="Proteomes" id="UP000824107"/>
    </source>
</evidence>
<dbReference type="Proteomes" id="UP000824107">
    <property type="component" value="Unassembled WGS sequence"/>
</dbReference>
<dbReference type="GO" id="GO:0016758">
    <property type="term" value="F:hexosyltransferase activity"/>
    <property type="evidence" value="ECO:0007669"/>
    <property type="project" value="UniProtKB-ARBA"/>
</dbReference>
<feature type="domain" description="Glycosyltransferase 2-like" evidence="3">
    <location>
        <begin position="5"/>
        <end position="172"/>
    </location>
</feature>
<dbReference type="Pfam" id="PF01501">
    <property type="entry name" value="Glyco_transf_8"/>
    <property type="match status" value="1"/>
</dbReference>
<dbReference type="SUPFAM" id="SSF53448">
    <property type="entry name" value="Nucleotide-diphospho-sugar transferases"/>
    <property type="match status" value="2"/>
</dbReference>
<accession>A0A9D1M4W6</accession>
<sequence>MIKISVIIPVYNVEQYLPKCLDSVLNQTLKDIEIICINDESPDNCAQILEEYQKRDSRIIILNQKNSGQGSARNRGLEIAKGKYIQFLDSDDFYEPTCCEEMYNLMEQHKDIDVACFDCNIIYDAYEDKKEIDANYFRMHFTGKTKVKPSMAHQLVDVNCWNKIFRKSFLDKYKLYFPEKLHYEDVGFFWFWITKVSYIYFYQKKLTNYLRRKGSFLGEIYEKSSKTIFDAFKVNELIYDDLVKNNKWHEYKSVFIQAYLLKIKWLINCFSKEQYQNRKKLIDICSAFLSQFDVKNFNLNDNELCCYESIINKNYYLYDAYKKYDIEIVHPIYNNSVNIVFSADKNYIPYLSVTIQSIVSNSTLDDNYDIVILYNELYDYQKRFILSICKAHPNISIRFFNMNNFVHRYNLDNLFTVNHITISAYFRLFIGKIFSEYKRILYLDCDLVVTQNISKLFNIDIGIYPIAAALDTTISNSLITNGFNQGAWRYFKKYMYENLNFVTQKSYFNSGVMIIDIDKFNELSFDYLLDLARRNHEFFHDQNVLNAAFENNYFKLSNIWNFQWNVKFHSVNGSYKTQLPSDLLAFYEDYDIVPAIIHYTSHEKPWKNPYHTFANIWWEYARKTPFYEIFLKDLYGKSIQYIQPQINSSVDMNIIRDVANYSRNRFNYYRYKFLSKITFDKMRKHYKKKRKELKSKLKQVRKFLKGK</sequence>
<evidence type="ECO:0000313" key="4">
    <source>
        <dbReference type="EMBL" id="HIU53938.1"/>
    </source>
</evidence>
<dbReference type="InterPro" id="IPR002495">
    <property type="entry name" value="Glyco_trans_8"/>
</dbReference>
<dbReference type="EMBL" id="DVNC01000051">
    <property type="protein sequence ID" value="HIU53938.1"/>
    <property type="molecule type" value="Genomic_DNA"/>
</dbReference>
<protein>
    <submittedName>
        <fullName evidence="4">Glycosyltransferase</fullName>
    </submittedName>
</protein>